<dbReference type="GO" id="GO:0032049">
    <property type="term" value="P:cardiolipin biosynthetic process"/>
    <property type="evidence" value="ECO:0007669"/>
    <property type="project" value="UniProtKB-UniRule"/>
</dbReference>
<comment type="function">
    <text evidence="12 13">Catalyzes the reversible phosphatidyl group transfer from one phosphatidylglycerol molecule to another to form cardiolipin (CL) (diphosphatidylglycerol) and glycerol.</text>
</comment>
<dbReference type="InterPro" id="IPR022924">
    <property type="entry name" value="Cardiolipin_synthase"/>
</dbReference>
<comment type="catalytic activity">
    <reaction evidence="13">
        <text>2 a 1,2-diacyl-sn-glycero-3-phospho-(1'-sn-glycerol) = a cardiolipin + glycerol</text>
        <dbReference type="Rhea" id="RHEA:31451"/>
        <dbReference type="ChEBI" id="CHEBI:17754"/>
        <dbReference type="ChEBI" id="CHEBI:62237"/>
        <dbReference type="ChEBI" id="CHEBI:64716"/>
    </reaction>
</comment>
<keyword evidence="3 13" id="KW-0444">Lipid biosynthesis</keyword>
<keyword evidence="11 13" id="KW-1208">Phospholipid metabolism</keyword>
<dbReference type="AlphaFoldDB" id="A0A1I5TVK3"/>
<feature type="active site" evidence="13">
    <location>
        <position position="222"/>
    </location>
</feature>
<dbReference type="InterPro" id="IPR025202">
    <property type="entry name" value="PLD-like_dom"/>
</dbReference>
<evidence type="ECO:0000256" key="7">
    <source>
        <dbReference type="ARBA" id="ARBA00022989"/>
    </source>
</evidence>
<evidence type="ECO:0000256" key="4">
    <source>
        <dbReference type="ARBA" id="ARBA00022679"/>
    </source>
</evidence>
<dbReference type="FunFam" id="3.30.870.10:FF:000014">
    <property type="entry name" value="Cardiolipin synthase"/>
    <property type="match status" value="1"/>
</dbReference>
<keyword evidence="9 13" id="KW-0472">Membrane</keyword>
<dbReference type="Gene3D" id="3.30.870.10">
    <property type="entry name" value="Endonuclease Chain A"/>
    <property type="match status" value="2"/>
</dbReference>
<feature type="active site" evidence="13">
    <location>
        <position position="400"/>
    </location>
</feature>
<accession>A0A1I5TVK3</accession>
<evidence type="ECO:0000256" key="6">
    <source>
        <dbReference type="ARBA" id="ARBA00022737"/>
    </source>
</evidence>
<dbReference type="STRING" id="1884432.SAMN05518683_111112"/>
<dbReference type="SMART" id="SM00155">
    <property type="entry name" value="PLDc"/>
    <property type="match status" value="2"/>
</dbReference>
<feature type="transmembrane region" description="Helical" evidence="13">
    <location>
        <begin position="34"/>
        <end position="54"/>
    </location>
</feature>
<organism evidence="16 17">
    <name type="scientific">Salibacterium halotolerans</name>
    <dbReference type="NCBI Taxonomy" id="1884432"/>
    <lineage>
        <taxon>Bacteria</taxon>
        <taxon>Bacillati</taxon>
        <taxon>Bacillota</taxon>
        <taxon>Bacilli</taxon>
        <taxon>Bacillales</taxon>
        <taxon>Bacillaceae</taxon>
    </lineage>
</organism>
<keyword evidence="8 13" id="KW-0443">Lipid metabolism</keyword>
<dbReference type="InterPro" id="IPR001736">
    <property type="entry name" value="PLipase_D/transphosphatidylase"/>
</dbReference>
<evidence type="ECO:0000256" key="13">
    <source>
        <dbReference type="HAMAP-Rule" id="MF_01916"/>
    </source>
</evidence>
<evidence type="ECO:0000256" key="9">
    <source>
        <dbReference type="ARBA" id="ARBA00023136"/>
    </source>
</evidence>
<dbReference type="OrthoDB" id="9762009at2"/>
<dbReference type="GO" id="GO:0008808">
    <property type="term" value="F:cardiolipin synthase activity"/>
    <property type="evidence" value="ECO:0007669"/>
    <property type="project" value="UniProtKB-UniRule"/>
</dbReference>
<keyword evidence="7 13" id="KW-1133">Transmembrane helix</keyword>
<dbReference type="SUPFAM" id="SSF56024">
    <property type="entry name" value="Phospholipase D/nuclease"/>
    <property type="match status" value="2"/>
</dbReference>
<dbReference type="Pfam" id="PF13396">
    <property type="entry name" value="PLDc_N"/>
    <property type="match status" value="1"/>
</dbReference>
<evidence type="ECO:0000256" key="3">
    <source>
        <dbReference type="ARBA" id="ARBA00022516"/>
    </source>
</evidence>
<keyword evidence="6" id="KW-0677">Repeat</keyword>
<keyword evidence="17" id="KW-1185">Reference proteome</keyword>
<dbReference type="FunFam" id="3.30.870.10:FF:000021">
    <property type="entry name" value="Cardiolipin synthase"/>
    <property type="match status" value="1"/>
</dbReference>
<name>A0A1I5TVK3_9BACI</name>
<dbReference type="PROSITE" id="PS50035">
    <property type="entry name" value="PLD"/>
    <property type="match status" value="2"/>
</dbReference>
<protein>
    <recommendedName>
        <fullName evidence="13 14">Cardiolipin synthase</fullName>
        <shortName evidence="13">CL synthase</shortName>
        <ecNumber evidence="13 14">2.7.8.-</ecNumber>
    </recommendedName>
</protein>
<dbReference type="EMBL" id="FOXD01000011">
    <property type="protein sequence ID" value="SFP87074.1"/>
    <property type="molecule type" value="Genomic_DNA"/>
</dbReference>
<evidence type="ECO:0000313" key="16">
    <source>
        <dbReference type="EMBL" id="SFP87074.1"/>
    </source>
</evidence>
<reference evidence="17" key="1">
    <citation type="submission" date="2016-10" db="EMBL/GenBank/DDBJ databases">
        <authorList>
            <person name="Varghese N."/>
            <person name="Submissions S."/>
        </authorList>
    </citation>
    <scope>NUCLEOTIDE SEQUENCE [LARGE SCALE GENOMIC DNA]</scope>
    <source>
        <strain evidence="17">S7</strain>
    </source>
</reference>
<evidence type="ECO:0000259" key="15">
    <source>
        <dbReference type="PROSITE" id="PS50035"/>
    </source>
</evidence>
<feature type="active site" evidence="13">
    <location>
        <position position="224"/>
    </location>
</feature>
<dbReference type="PANTHER" id="PTHR21248">
    <property type="entry name" value="CARDIOLIPIN SYNTHASE"/>
    <property type="match status" value="1"/>
</dbReference>
<keyword evidence="4 13" id="KW-0808">Transferase</keyword>
<evidence type="ECO:0000313" key="17">
    <source>
        <dbReference type="Proteomes" id="UP000198892"/>
    </source>
</evidence>
<evidence type="ECO:0000256" key="12">
    <source>
        <dbReference type="ARBA" id="ARBA00057569"/>
    </source>
</evidence>
<feature type="domain" description="PLD phosphodiesterase" evidence="15">
    <location>
        <begin position="217"/>
        <end position="244"/>
    </location>
</feature>
<evidence type="ECO:0000256" key="1">
    <source>
        <dbReference type="ARBA" id="ARBA00004651"/>
    </source>
</evidence>
<dbReference type="Proteomes" id="UP000198892">
    <property type="component" value="Unassembled WGS sequence"/>
</dbReference>
<comment type="subcellular location">
    <subcellularLocation>
        <location evidence="1 13">Cell membrane</location>
        <topology evidence="1 13">Multi-pass membrane protein</topology>
    </subcellularLocation>
</comment>
<evidence type="ECO:0000256" key="11">
    <source>
        <dbReference type="ARBA" id="ARBA00023264"/>
    </source>
</evidence>
<keyword evidence="5 13" id="KW-0812">Transmembrane</keyword>
<evidence type="ECO:0000256" key="5">
    <source>
        <dbReference type="ARBA" id="ARBA00022692"/>
    </source>
</evidence>
<evidence type="ECO:0000256" key="2">
    <source>
        <dbReference type="ARBA" id="ARBA00022475"/>
    </source>
</evidence>
<dbReference type="EC" id="2.7.8.-" evidence="13 14"/>
<dbReference type="NCBIfam" id="TIGR04265">
    <property type="entry name" value="bac_cardiolipin"/>
    <property type="match status" value="1"/>
</dbReference>
<feature type="active site" evidence="13">
    <location>
        <position position="229"/>
    </location>
</feature>
<feature type="transmembrane region" description="Helical" evidence="13">
    <location>
        <begin position="6"/>
        <end position="25"/>
    </location>
</feature>
<dbReference type="RefSeq" id="WP_093337495.1">
    <property type="nucleotide sequence ID" value="NZ_FOXD01000011.1"/>
</dbReference>
<evidence type="ECO:0000256" key="14">
    <source>
        <dbReference type="NCBIfam" id="TIGR04265"/>
    </source>
</evidence>
<dbReference type="InterPro" id="IPR027379">
    <property type="entry name" value="CLS_N"/>
</dbReference>
<dbReference type="GO" id="GO:0005886">
    <property type="term" value="C:plasma membrane"/>
    <property type="evidence" value="ECO:0007669"/>
    <property type="project" value="UniProtKB-SubCell"/>
</dbReference>
<dbReference type="PANTHER" id="PTHR21248:SF22">
    <property type="entry name" value="PHOSPHOLIPASE D"/>
    <property type="match status" value="1"/>
</dbReference>
<keyword evidence="10 13" id="KW-0594">Phospholipid biosynthesis</keyword>
<feature type="domain" description="PLD phosphodiesterase" evidence="15">
    <location>
        <begin position="395"/>
        <end position="422"/>
    </location>
</feature>
<dbReference type="InterPro" id="IPR030874">
    <property type="entry name" value="Cardiolipin_synth_Firmi"/>
</dbReference>
<evidence type="ECO:0000256" key="8">
    <source>
        <dbReference type="ARBA" id="ARBA00023098"/>
    </source>
</evidence>
<sequence length="482" mass="56209">MGVYSILISLVIFLNLIFAVIIIFLERKDATSTWAWLMVLLFVPFLGFILYLIFGQNLSRKRLFDWEDIKKIGIEDLIQEQIHSLREQRFHFSDPDARDYRDLIYMHLVNNDALLTENNQVSIYTDGKEKFDQLIEDINHAADHIHLQYYIFRNDELGTRLLDALTKKAREGVRVRVLYDEMGSRKLPKRAFHTLKKAGGNVEIFFPRRIPLINLRLNYRNHRKVVVIDGKAGYLGGFNVGDEYLGLDPKFGYWRDTHLRMTGQVVKALQTRFILDWNQATHHHYIHYDERLFPEHEAAGDTAAQIISSGPDSEWEQIKNGYIKMIMAAKDSIYIQTPYFIPDQSLMDTLRIAALSGKDVRIMIPNKPDHPFVYWATYSHIGELLKTGASVYVYENGFIHAKTIVVDGKVSSIGTANIDVRSFRLNFEVNAFLYHRPTAERMALTFETDMKHCRELTLKDYRERSLWIRFKESISHLLSPIL</sequence>
<dbReference type="CDD" id="cd09112">
    <property type="entry name" value="PLDc_CLS_2"/>
    <property type="match status" value="1"/>
</dbReference>
<dbReference type="HAMAP" id="MF_01916">
    <property type="entry name" value="Cardiolipin_synth_Cls"/>
    <property type="match status" value="1"/>
</dbReference>
<evidence type="ECO:0000256" key="10">
    <source>
        <dbReference type="ARBA" id="ARBA00023209"/>
    </source>
</evidence>
<feature type="active site" evidence="13">
    <location>
        <position position="402"/>
    </location>
</feature>
<dbReference type="CDD" id="cd09110">
    <property type="entry name" value="PLDc_CLS_1"/>
    <property type="match status" value="1"/>
</dbReference>
<gene>
    <name evidence="16" type="ORF">SAMN05518683_111112</name>
</gene>
<dbReference type="Pfam" id="PF13091">
    <property type="entry name" value="PLDc_2"/>
    <property type="match status" value="2"/>
</dbReference>
<proteinExistence type="inferred from homology"/>
<comment type="similarity">
    <text evidence="13">Belongs to the phospholipase D family. Cardiolipin synthase subfamily.</text>
</comment>
<keyword evidence="2 13" id="KW-1003">Cell membrane</keyword>
<feature type="active site" evidence="13">
    <location>
        <position position="407"/>
    </location>
</feature>